<dbReference type="SMART" id="SM00862">
    <property type="entry name" value="Trans_reg_C"/>
    <property type="match status" value="1"/>
</dbReference>
<dbReference type="Proteomes" id="UP001601059">
    <property type="component" value="Unassembled WGS sequence"/>
</dbReference>
<evidence type="ECO:0000313" key="11">
    <source>
        <dbReference type="Proteomes" id="UP001601059"/>
    </source>
</evidence>
<dbReference type="CDD" id="cd00383">
    <property type="entry name" value="trans_reg_C"/>
    <property type="match status" value="1"/>
</dbReference>
<keyword evidence="2" id="KW-0902">Two-component regulatory system</keyword>
<dbReference type="PROSITE" id="PS51755">
    <property type="entry name" value="OMPR_PHOB"/>
    <property type="match status" value="1"/>
</dbReference>
<keyword evidence="1 6" id="KW-0597">Phosphoprotein</keyword>
<dbReference type="PANTHER" id="PTHR48111">
    <property type="entry name" value="REGULATOR OF RPOS"/>
    <property type="match status" value="1"/>
</dbReference>
<evidence type="ECO:0000256" key="1">
    <source>
        <dbReference type="ARBA" id="ARBA00022553"/>
    </source>
</evidence>
<dbReference type="SUPFAM" id="SSF52172">
    <property type="entry name" value="CheY-like"/>
    <property type="match status" value="1"/>
</dbReference>
<evidence type="ECO:0000313" key="10">
    <source>
        <dbReference type="EMBL" id="MFE8703055.1"/>
    </source>
</evidence>
<organism evidence="10 11">
    <name type="scientific">Cytobacillus spartinae</name>
    <dbReference type="NCBI Taxonomy" id="3299023"/>
    <lineage>
        <taxon>Bacteria</taxon>
        <taxon>Bacillati</taxon>
        <taxon>Bacillota</taxon>
        <taxon>Bacilli</taxon>
        <taxon>Bacillales</taxon>
        <taxon>Bacillaceae</taxon>
        <taxon>Cytobacillus</taxon>
    </lineage>
</organism>
<dbReference type="EMBL" id="JBIACK010000013">
    <property type="protein sequence ID" value="MFE8703055.1"/>
    <property type="molecule type" value="Genomic_DNA"/>
</dbReference>
<gene>
    <name evidence="10" type="ORF">ACFYKX_20965</name>
</gene>
<dbReference type="CDD" id="cd17574">
    <property type="entry name" value="REC_OmpR"/>
    <property type="match status" value="1"/>
</dbReference>
<protein>
    <submittedName>
        <fullName evidence="10">Response regulator transcription factor</fullName>
    </submittedName>
</protein>
<sequence length="221" mass="26036">MKKVLIVDDERRMQQLLKLYLEPRSYNCYMVSTGGEAIQLLEKDEVDLILLDIMMPEMDGWETAKKIRTFSDTPIIMITARDSSNEIIKGLNIGADDYITKPFEEEVLLARIEAVLRRSNNPKKVEFKGLLWDEEHHELKYNGQDILLTPKEFNMLGIFLKHKKMVYSRERLIEIIWGFDSDTEDRTVDSHVRNIREKCRKVGFPIDEHLKTVWGVGYKWE</sequence>
<dbReference type="PANTHER" id="PTHR48111:SF73">
    <property type="entry name" value="ALKALINE PHOSPHATASE SYNTHESIS TRANSCRIPTIONAL REGULATORY PROTEIN PHOP"/>
    <property type="match status" value="1"/>
</dbReference>
<evidence type="ECO:0000256" key="3">
    <source>
        <dbReference type="ARBA" id="ARBA00023015"/>
    </source>
</evidence>
<feature type="DNA-binding region" description="OmpR/PhoB-type" evidence="7">
    <location>
        <begin position="122"/>
        <end position="221"/>
    </location>
</feature>
<evidence type="ECO:0000259" key="9">
    <source>
        <dbReference type="PROSITE" id="PS51755"/>
    </source>
</evidence>
<keyword evidence="3" id="KW-0805">Transcription regulation</keyword>
<dbReference type="InterPro" id="IPR001789">
    <property type="entry name" value="Sig_transdc_resp-reg_receiver"/>
</dbReference>
<dbReference type="Gene3D" id="1.10.10.10">
    <property type="entry name" value="Winged helix-like DNA-binding domain superfamily/Winged helix DNA-binding domain"/>
    <property type="match status" value="1"/>
</dbReference>
<feature type="domain" description="Response regulatory" evidence="8">
    <location>
        <begin position="3"/>
        <end position="116"/>
    </location>
</feature>
<evidence type="ECO:0000256" key="6">
    <source>
        <dbReference type="PROSITE-ProRule" id="PRU00169"/>
    </source>
</evidence>
<keyword evidence="4 7" id="KW-0238">DNA-binding</keyword>
<dbReference type="RefSeq" id="WP_389363268.1">
    <property type="nucleotide sequence ID" value="NZ_JBIACK010000013.1"/>
</dbReference>
<evidence type="ECO:0000256" key="2">
    <source>
        <dbReference type="ARBA" id="ARBA00023012"/>
    </source>
</evidence>
<dbReference type="SMART" id="SM00448">
    <property type="entry name" value="REC"/>
    <property type="match status" value="1"/>
</dbReference>
<dbReference type="PROSITE" id="PS50110">
    <property type="entry name" value="RESPONSE_REGULATORY"/>
    <property type="match status" value="1"/>
</dbReference>
<dbReference type="Pfam" id="PF00486">
    <property type="entry name" value="Trans_reg_C"/>
    <property type="match status" value="1"/>
</dbReference>
<dbReference type="InterPro" id="IPR011006">
    <property type="entry name" value="CheY-like_superfamily"/>
</dbReference>
<dbReference type="Pfam" id="PF00072">
    <property type="entry name" value="Response_reg"/>
    <property type="match status" value="1"/>
</dbReference>
<dbReference type="Gene3D" id="6.10.250.690">
    <property type="match status" value="1"/>
</dbReference>
<dbReference type="InterPro" id="IPR039420">
    <property type="entry name" value="WalR-like"/>
</dbReference>
<evidence type="ECO:0000256" key="7">
    <source>
        <dbReference type="PROSITE-ProRule" id="PRU01091"/>
    </source>
</evidence>
<evidence type="ECO:0000256" key="4">
    <source>
        <dbReference type="ARBA" id="ARBA00023125"/>
    </source>
</evidence>
<proteinExistence type="predicted"/>
<name>A0ABW6KIJ5_9BACI</name>
<evidence type="ECO:0000256" key="5">
    <source>
        <dbReference type="ARBA" id="ARBA00023163"/>
    </source>
</evidence>
<reference evidence="10 11" key="1">
    <citation type="submission" date="2024-08" db="EMBL/GenBank/DDBJ databases">
        <title>Two novel Cytobacillus novel species.</title>
        <authorList>
            <person name="Liu G."/>
        </authorList>
    </citation>
    <scope>NUCLEOTIDE SEQUENCE [LARGE SCALE GENOMIC DNA]</scope>
    <source>
        <strain evidence="10 11">FJAT-54145</strain>
    </source>
</reference>
<dbReference type="InterPro" id="IPR036388">
    <property type="entry name" value="WH-like_DNA-bd_sf"/>
</dbReference>
<keyword evidence="5" id="KW-0804">Transcription</keyword>
<dbReference type="InterPro" id="IPR001867">
    <property type="entry name" value="OmpR/PhoB-type_DNA-bd"/>
</dbReference>
<dbReference type="Gene3D" id="3.40.50.2300">
    <property type="match status" value="1"/>
</dbReference>
<evidence type="ECO:0000259" key="8">
    <source>
        <dbReference type="PROSITE" id="PS50110"/>
    </source>
</evidence>
<feature type="domain" description="OmpR/PhoB-type" evidence="9">
    <location>
        <begin position="122"/>
        <end position="221"/>
    </location>
</feature>
<keyword evidence="11" id="KW-1185">Reference proteome</keyword>
<feature type="modified residue" description="4-aspartylphosphate" evidence="6">
    <location>
        <position position="52"/>
    </location>
</feature>
<comment type="caution">
    <text evidence="10">The sequence shown here is derived from an EMBL/GenBank/DDBJ whole genome shotgun (WGS) entry which is preliminary data.</text>
</comment>
<accession>A0ABW6KIJ5</accession>